<organism evidence="2">
    <name type="scientific">Utricularia reniformis</name>
    <dbReference type="NCBI Taxonomy" id="192314"/>
    <lineage>
        <taxon>Eukaryota</taxon>
        <taxon>Viridiplantae</taxon>
        <taxon>Streptophyta</taxon>
        <taxon>Embryophyta</taxon>
        <taxon>Tracheophyta</taxon>
        <taxon>Spermatophyta</taxon>
        <taxon>Magnoliopsida</taxon>
        <taxon>eudicotyledons</taxon>
        <taxon>Gunneridae</taxon>
        <taxon>Pentapetalae</taxon>
        <taxon>asterids</taxon>
        <taxon>lamiids</taxon>
        <taxon>Lamiales</taxon>
        <taxon>Lentibulariaceae</taxon>
        <taxon>Utricularia</taxon>
    </lineage>
</organism>
<accession>A0A1Y0B237</accession>
<evidence type="ECO:0000256" key="1">
    <source>
        <dbReference type="SAM" id="MobiDB-lite"/>
    </source>
</evidence>
<dbReference type="AlphaFoldDB" id="A0A1Y0B237"/>
<feature type="region of interest" description="Disordered" evidence="1">
    <location>
        <begin position="36"/>
        <end position="86"/>
    </location>
</feature>
<name>A0A1Y0B237_9LAMI</name>
<protein>
    <submittedName>
        <fullName evidence="2">Uncharacterized protein</fullName>
    </submittedName>
</protein>
<proteinExistence type="predicted"/>
<gene>
    <name evidence="2" type="ORF">AEK19_MT1250</name>
</gene>
<geneLocation type="mitochondrion" evidence="2"/>
<evidence type="ECO:0000313" key="2">
    <source>
        <dbReference type="EMBL" id="ART31460.1"/>
    </source>
</evidence>
<keyword evidence="2" id="KW-0496">Mitochondrion</keyword>
<feature type="compositionally biased region" description="Pro residues" evidence="1">
    <location>
        <begin position="36"/>
        <end position="48"/>
    </location>
</feature>
<reference evidence="2" key="1">
    <citation type="submission" date="2017-03" db="EMBL/GenBank/DDBJ databases">
        <title>The mitochondrial genome of the carnivorous plant Utricularia reniformis (Lentibulariaceae): structure, comparative analysis and evolutionary landmarks.</title>
        <authorList>
            <person name="Silva S.R."/>
            <person name="Alvarenga D.O."/>
            <person name="Michael T.P."/>
            <person name="Miranda V.F.O."/>
            <person name="Varani A.M."/>
        </authorList>
    </citation>
    <scope>NUCLEOTIDE SEQUENCE</scope>
</reference>
<dbReference type="EMBL" id="KY774314">
    <property type="protein sequence ID" value="ART31460.1"/>
    <property type="molecule type" value="Genomic_DNA"/>
</dbReference>
<sequence>MKGHSPLCPLTLIPMKTLMTSYFILFKLPFDQPHGEPPLPISPAPIRPPHIQHVYSRRHGHPPSCPTPSPPSQLHRSSPWCARRKS</sequence>